<name>A0A225WS81_9STRA</name>
<proteinExistence type="predicted"/>
<evidence type="ECO:0000313" key="1">
    <source>
        <dbReference type="EMBL" id="OWZ20495.1"/>
    </source>
</evidence>
<reference evidence="2" key="1">
    <citation type="submission" date="2017-03" db="EMBL/GenBank/DDBJ databases">
        <title>Phytopthora megakarya and P. palmivora, two closely related causual agents of cacao black pod achieved similar genome size and gene model numbers by different mechanisms.</title>
        <authorList>
            <person name="Ali S."/>
            <person name="Shao J."/>
            <person name="Larry D.J."/>
            <person name="Kronmiller B."/>
            <person name="Shen D."/>
            <person name="Strem M.D."/>
            <person name="Melnick R.L."/>
            <person name="Guiltinan M.J."/>
            <person name="Tyler B.M."/>
            <person name="Meinhardt L.W."/>
            <person name="Bailey B.A."/>
        </authorList>
    </citation>
    <scope>NUCLEOTIDE SEQUENCE [LARGE SCALE GENOMIC DNA]</scope>
    <source>
        <strain evidence="2">zdho120</strain>
    </source>
</reference>
<protein>
    <submittedName>
        <fullName evidence="1">Uncharacterized protein</fullName>
    </submittedName>
</protein>
<dbReference type="AlphaFoldDB" id="A0A225WS81"/>
<organism evidence="1 2">
    <name type="scientific">Phytophthora megakarya</name>
    <dbReference type="NCBI Taxonomy" id="4795"/>
    <lineage>
        <taxon>Eukaryota</taxon>
        <taxon>Sar</taxon>
        <taxon>Stramenopiles</taxon>
        <taxon>Oomycota</taxon>
        <taxon>Peronosporomycetes</taxon>
        <taxon>Peronosporales</taxon>
        <taxon>Peronosporaceae</taxon>
        <taxon>Phytophthora</taxon>
    </lineage>
</organism>
<evidence type="ECO:0000313" key="2">
    <source>
        <dbReference type="Proteomes" id="UP000198211"/>
    </source>
</evidence>
<accession>A0A225WS81</accession>
<keyword evidence="2" id="KW-1185">Reference proteome</keyword>
<dbReference type="Proteomes" id="UP000198211">
    <property type="component" value="Unassembled WGS sequence"/>
</dbReference>
<gene>
    <name evidence="1" type="ORF">PHMEG_0005073</name>
</gene>
<dbReference type="EMBL" id="NBNE01000317">
    <property type="protein sequence ID" value="OWZ20495.1"/>
    <property type="molecule type" value="Genomic_DNA"/>
</dbReference>
<sequence>MFCRAKDNVLDTLDIEWAKSFTLIPSLLTLFQKQILELGWHCAHVASAYHAK</sequence>
<comment type="caution">
    <text evidence="1">The sequence shown here is derived from an EMBL/GenBank/DDBJ whole genome shotgun (WGS) entry which is preliminary data.</text>
</comment>